<keyword evidence="1" id="KW-0472">Membrane</keyword>
<dbReference type="InterPro" id="IPR003599">
    <property type="entry name" value="Ig_sub"/>
</dbReference>
<dbReference type="PROSITE" id="PS50835">
    <property type="entry name" value="IG_LIKE"/>
    <property type="match status" value="1"/>
</dbReference>
<evidence type="ECO:0000259" key="3">
    <source>
        <dbReference type="PROSITE" id="PS50853"/>
    </source>
</evidence>
<dbReference type="EnsemblMetazoa" id="CapteT201578">
    <property type="protein sequence ID" value="CapteP201578"/>
    <property type="gene ID" value="CapteG201578"/>
</dbReference>
<dbReference type="EMBL" id="AMQN01015808">
    <property type="status" value="NOT_ANNOTATED_CDS"/>
    <property type="molecule type" value="Genomic_DNA"/>
</dbReference>
<dbReference type="PANTHER" id="PTHR46013:SF7">
    <property type="entry name" value="IG-LIKE DOMAIN-CONTAINING PROTEIN"/>
    <property type="match status" value="1"/>
</dbReference>
<reference evidence="6" key="1">
    <citation type="submission" date="2012-12" db="EMBL/GenBank/DDBJ databases">
        <authorList>
            <person name="Hellsten U."/>
            <person name="Grimwood J."/>
            <person name="Chapman J.A."/>
            <person name="Shapiro H."/>
            <person name="Aerts A."/>
            <person name="Otillar R.P."/>
            <person name="Terry A.Y."/>
            <person name="Boore J.L."/>
            <person name="Simakov O."/>
            <person name="Marletaz F."/>
            <person name="Cho S.-J."/>
            <person name="Edsinger-Gonzales E."/>
            <person name="Havlak P."/>
            <person name="Kuo D.-H."/>
            <person name="Larsson T."/>
            <person name="Lv J."/>
            <person name="Arendt D."/>
            <person name="Savage R."/>
            <person name="Osoegawa K."/>
            <person name="de Jong P."/>
            <person name="Lindberg D.R."/>
            <person name="Seaver E.C."/>
            <person name="Weisblat D.A."/>
            <person name="Putnam N.H."/>
            <person name="Grigoriev I.V."/>
            <person name="Rokhsar D.S."/>
        </authorList>
    </citation>
    <scope>NUCLEOTIDE SEQUENCE</scope>
    <source>
        <strain evidence="6">I ESC-2004</strain>
    </source>
</reference>
<accession>R7T483</accession>
<keyword evidence="6" id="KW-1185">Reference proteome</keyword>
<dbReference type="InterPro" id="IPR013783">
    <property type="entry name" value="Ig-like_fold"/>
</dbReference>
<dbReference type="InterPro" id="IPR036179">
    <property type="entry name" value="Ig-like_dom_sf"/>
</dbReference>
<dbReference type="HOGENOM" id="CLU_484176_0_0_1"/>
<dbReference type="STRING" id="283909.R7T483"/>
<gene>
    <name evidence="4" type="ORF">CAPTEDRAFT_201578</name>
</gene>
<dbReference type="AlphaFoldDB" id="R7T483"/>
<dbReference type="InterPro" id="IPR003961">
    <property type="entry name" value="FN3_dom"/>
</dbReference>
<organism evidence="4">
    <name type="scientific">Capitella teleta</name>
    <name type="common">Polychaete worm</name>
    <dbReference type="NCBI Taxonomy" id="283909"/>
    <lineage>
        <taxon>Eukaryota</taxon>
        <taxon>Metazoa</taxon>
        <taxon>Spiralia</taxon>
        <taxon>Lophotrochozoa</taxon>
        <taxon>Annelida</taxon>
        <taxon>Polychaeta</taxon>
        <taxon>Sedentaria</taxon>
        <taxon>Scolecida</taxon>
        <taxon>Capitellidae</taxon>
        <taxon>Capitella</taxon>
    </lineage>
</organism>
<feature type="domain" description="Fibronectin type-III" evidence="3">
    <location>
        <begin position="333"/>
        <end position="430"/>
    </location>
</feature>
<evidence type="ECO:0000313" key="6">
    <source>
        <dbReference type="Proteomes" id="UP000014760"/>
    </source>
</evidence>
<reference evidence="5" key="3">
    <citation type="submission" date="2015-06" db="UniProtKB">
        <authorList>
            <consortium name="EnsemblMetazoa"/>
        </authorList>
    </citation>
    <scope>IDENTIFICATION</scope>
</reference>
<keyword evidence="1" id="KW-1133">Transmembrane helix</keyword>
<dbReference type="SUPFAM" id="SSF48726">
    <property type="entry name" value="Immunoglobulin"/>
    <property type="match status" value="1"/>
</dbReference>
<protein>
    <recommendedName>
        <fullName evidence="7">Ig-like domain-containing protein</fullName>
    </recommendedName>
</protein>
<evidence type="ECO:0000313" key="4">
    <source>
        <dbReference type="EMBL" id="ELT87643.1"/>
    </source>
</evidence>
<dbReference type="SUPFAM" id="SSF49265">
    <property type="entry name" value="Fibronectin type III"/>
    <property type="match status" value="1"/>
</dbReference>
<dbReference type="SMART" id="SM00409">
    <property type="entry name" value="IG"/>
    <property type="match status" value="2"/>
</dbReference>
<feature type="transmembrane region" description="Helical" evidence="1">
    <location>
        <begin position="484"/>
        <end position="502"/>
    </location>
</feature>
<keyword evidence="1" id="KW-0812">Transmembrane</keyword>
<dbReference type="InterPro" id="IPR007110">
    <property type="entry name" value="Ig-like_dom"/>
</dbReference>
<evidence type="ECO:0008006" key="7">
    <source>
        <dbReference type="Google" id="ProtNLM"/>
    </source>
</evidence>
<dbReference type="InterPro" id="IPR036116">
    <property type="entry name" value="FN3_sf"/>
</dbReference>
<proteinExistence type="predicted"/>
<feature type="domain" description="Ig-like" evidence="2">
    <location>
        <begin position="128"/>
        <end position="227"/>
    </location>
</feature>
<dbReference type="Proteomes" id="UP000014760">
    <property type="component" value="Unassembled WGS sequence"/>
</dbReference>
<dbReference type="Pfam" id="PF13927">
    <property type="entry name" value="Ig_3"/>
    <property type="match status" value="1"/>
</dbReference>
<evidence type="ECO:0000259" key="2">
    <source>
        <dbReference type="PROSITE" id="PS50835"/>
    </source>
</evidence>
<name>R7T483_CAPTE</name>
<dbReference type="Gene3D" id="2.60.40.10">
    <property type="entry name" value="Immunoglobulins"/>
    <property type="match status" value="3"/>
</dbReference>
<evidence type="ECO:0000256" key="1">
    <source>
        <dbReference type="SAM" id="Phobius"/>
    </source>
</evidence>
<reference evidence="4 6" key="2">
    <citation type="journal article" date="2013" name="Nature">
        <title>Insights into bilaterian evolution from three spiralian genomes.</title>
        <authorList>
            <person name="Simakov O."/>
            <person name="Marletaz F."/>
            <person name="Cho S.J."/>
            <person name="Edsinger-Gonzales E."/>
            <person name="Havlak P."/>
            <person name="Hellsten U."/>
            <person name="Kuo D.H."/>
            <person name="Larsson T."/>
            <person name="Lv J."/>
            <person name="Arendt D."/>
            <person name="Savage R."/>
            <person name="Osoegawa K."/>
            <person name="de Jong P."/>
            <person name="Grimwood J."/>
            <person name="Chapman J.A."/>
            <person name="Shapiro H."/>
            <person name="Aerts A."/>
            <person name="Otillar R.P."/>
            <person name="Terry A.Y."/>
            <person name="Boore J.L."/>
            <person name="Grigoriev I.V."/>
            <person name="Lindberg D.R."/>
            <person name="Seaver E.C."/>
            <person name="Weisblat D.A."/>
            <person name="Putnam N.H."/>
            <person name="Rokhsar D.S."/>
        </authorList>
    </citation>
    <scope>NUCLEOTIDE SEQUENCE</scope>
    <source>
        <strain evidence="4 6">I ESC-2004</strain>
    </source>
</reference>
<feature type="transmembrane region" description="Helical" evidence="1">
    <location>
        <begin position="522"/>
        <end position="546"/>
    </location>
</feature>
<dbReference type="PANTHER" id="PTHR46013">
    <property type="entry name" value="VASCULAR CELL ADHESION MOLECULE 1"/>
    <property type="match status" value="1"/>
</dbReference>
<dbReference type="PROSITE" id="PS50853">
    <property type="entry name" value="FN3"/>
    <property type="match status" value="1"/>
</dbReference>
<sequence length="563" mass="63284">MVGIGEQKIISDDNFWLPLFESTPGLVKVHEGDDADLIWVTTEKIEPWTESYFYHTSESSVNLLVQFIYGHTMLYNECKDRCEYLRETHELGIRISDITTADAKSKYIILFYYYGKNDDAALYVYQNPDKALLRSDSNEVKESDDIRLTCATSSNSLPVDCRPYVTMTYKWTINYQFVDPEDLPDRHSFGGADRRVLLISGIMTEDFGSSYKCIGQEEGSRLESDASEPYVVEFRYAPRLQAALPEDRIQLATVGASVYFLVEALSHPTPNFQWKRIFSNGTTMNLPSDDSGNKSNFTISHIKIEDFGNYSVSAYNEIGRWEDVMFEIRELEKPQIPTELAYKATAMSLSLTCTPGCNGGAAQTFTINYSTDGFAANVLDISDSLDSSQISYKLTEGIYAEKLYSVSVLATNRKGSSEVASWDLITTPGLPSFTVHSIHIQEHKAIIKWTLEVDLVDRVVVKAMDTENNPNFKQTTVTNFGQDAIVIGLPSGSSFIFVFSLYKGDDLLVSQAKFKRNQGTNVGLVVGVVFGLVIISAVLFAAIFFIRRYRNPESDEVESNHER</sequence>
<dbReference type="EMBL" id="KB312238">
    <property type="protein sequence ID" value="ELT87643.1"/>
    <property type="molecule type" value="Genomic_DNA"/>
</dbReference>
<dbReference type="OrthoDB" id="10028801at2759"/>
<evidence type="ECO:0000313" key="5">
    <source>
        <dbReference type="EnsemblMetazoa" id="CapteP201578"/>
    </source>
</evidence>